<dbReference type="OrthoDB" id="7834500at2"/>
<name>A0A2T0K9E5_9ACTN</name>
<evidence type="ECO:0000313" key="1">
    <source>
        <dbReference type="EMBL" id="PRX19758.1"/>
    </source>
</evidence>
<accession>A0A2T0K9E5</accession>
<dbReference type="AlphaFoldDB" id="A0A2T0K9E5"/>
<reference evidence="1 2" key="1">
    <citation type="submission" date="2018-03" db="EMBL/GenBank/DDBJ databases">
        <title>Genomic Encyclopedia of Archaeal and Bacterial Type Strains, Phase II (KMG-II): from individual species to whole genera.</title>
        <authorList>
            <person name="Goeker M."/>
        </authorList>
    </citation>
    <scope>NUCLEOTIDE SEQUENCE [LARGE SCALE GENOMIC DNA]</scope>
    <source>
        <strain evidence="1 2">DSM 43146</strain>
    </source>
</reference>
<dbReference type="EMBL" id="PVMZ01000009">
    <property type="protein sequence ID" value="PRX19758.1"/>
    <property type="molecule type" value="Genomic_DNA"/>
</dbReference>
<comment type="caution">
    <text evidence="1">The sequence shown here is derived from an EMBL/GenBank/DDBJ whole genome shotgun (WGS) entry which is preliminary data.</text>
</comment>
<protein>
    <recommendedName>
        <fullName evidence="3">TraB family protein</fullName>
    </recommendedName>
</protein>
<evidence type="ECO:0008006" key="3">
    <source>
        <dbReference type="Google" id="ProtNLM"/>
    </source>
</evidence>
<evidence type="ECO:0000313" key="2">
    <source>
        <dbReference type="Proteomes" id="UP000239415"/>
    </source>
</evidence>
<keyword evidence="2" id="KW-1185">Reference proteome</keyword>
<organism evidence="1 2">
    <name type="scientific">Actinoplanes italicus</name>
    <dbReference type="NCBI Taxonomy" id="113567"/>
    <lineage>
        <taxon>Bacteria</taxon>
        <taxon>Bacillati</taxon>
        <taxon>Actinomycetota</taxon>
        <taxon>Actinomycetes</taxon>
        <taxon>Micromonosporales</taxon>
        <taxon>Micromonosporaceae</taxon>
        <taxon>Actinoplanes</taxon>
    </lineage>
</organism>
<sequence length="238" mass="26879">MQIVEVSDLAVRSAVIRLKRRDTPMTFVLYPMIHMGEAQFYRSVSRRLRTADVIVTEGVGDGTGRASVVVRALTLSYSVLRFNRRAGNLVQQEIDYDSLDATIVHPDATDEEFGHSWRRVPLRDRSTMFLVLPVVILLRLFGGTRLIWTRAAAEQNDLPSQQEEAIFDSHPELENAFLGDRDAMLLEALYRLHEERGTENIEVAVVYGAGHMPAVVHGLAARYGYRPRSADWLTIVSL</sequence>
<dbReference type="Proteomes" id="UP000239415">
    <property type="component" value="Unassembled WGS sequence"/>
</dbReference>
<gene>
    <name evidence="1" type="ORF">CLV67_10923</name>
</gene>
<dbReference type="RefSeq" id="WP_106321427.1">
    <property type="nucleotide sequence ID" value="NZ_BOMO01000075.1"/>
</dbReference>
<proteinExistence type="predicted"/>